<evidence type="ECO:0000313" key="4">
    <source>
        <dbReference type="EMBL" id="ABM96162.1"/>
    </source>
</evidence>
<name>A2SKS3_METPP</name>
<feature type="compositionally biased region" description="Basic and acidic residues" evidence="1">
    <location>
        <begin position="107"/>
        <end position="119"/>
    </location>
</feature>
<organism evidence="4 5">
    <name type="scientific">Methylibium petroleiphilum (strain ATCC BAA-1232 / LMG 22953 / PM1)</name>
    <dbReference type="NCBI Taxonomy" id="420662"/>
    <lineage>
        <taxon>Bacteria</taxon>
        <taxon>Pseudomonadati</taxon>
        <taxon>Pseudomonadota</taxon>
        <taxon>Betaproteobacteria</taxon>
        <taxon>Burkholderiales</taxon>
        <taxon>Sphaerotilaceae</taxon>
        <taxon>Methylibium</taxon>
    </lineage>
</organism>
<evidence type="ECO:0000256" key="2">
    <source>
        <dbReference type="SAM" id="Phobius"/>
    </source>
</evidence>
<feature type="domain" description="Zinc finger/thioredoxin putative" evidence="3">
    <location>
        <begin position="3"/>
        <end position="39"/>
    </location>
</feature>
<dbReference type="KEGG" id="mpt:Mpe_A3209"/>
<evidence type="ECO:0000256" key="1">
    <source>
        <dbReference type="SAM" id="MobiDB-lite"/>
    </source>
</evidence>
<dbReference type="STRING" id="420662.Mpe_A3209"/>
<dbReference type="HOGENOM" id="CLU_036053_4_1_4"/>
<dbReference type="AlphaFoldDB" id="A2SKS3"/>
<accession>A2SKS3</accession>
<sequence>MSLATRCTACGTIFRVVQDQLKVSEGWVRCGRCQDTFNALEGLFDLEREAPPQRIPKAGATQSVVEGMAEFVASHHPGNSEHGALPAMPATQEHDAIESRFFAPQSDDSRSDEHPDFADARFPSEFPPDAAALEPDATEDPVDALPPASPKSAPPSTPLLQRWRDSRAARQAAAMSSLLEAPIGDEAAMPPPAAPAVAGTPGFLRQAEDAARWRRPRVRASLVVAAALLIGTLLTQIAVQYRDAFAAQWPQARPTLETLCEVLDCRIEPLRRLAAITVESSGLTQVEGSDAYRLSLTLHNRGQVDIALPSVDLSVTDNSGTLVSRRALAPADFRTATGGSVPGVALAPGSESQLQALLTARGARISGYTVELFYP</sequence>
<dbReference type="RefSeq" id="WP_011830785.1">
    <property type="nucleotide sequence ID" value="NC_008825.1"/>
</dbReference>
<proteinExistence type="predicted"/>
<feature type="region of interest" description="Disordered" evidence="1">
    <location>
        <begin position="104"/>
        <end position="159"/>
    </location>
</feature>
<gene>
    <name evidence="4" type="ordered locus">Mpe_A3209</name>
</gene>
<feature type="transmembrane region" description="Helical" evidence="2">
    <location>
        <begin position="222"/>
        <end position="241"/>
    </location>
</feature>
<keyword evidence="5" id="KW-1185">Reference proteome</keyword>
<dbReference type="NCBIfam" id="TIGR02098">
    <property type="entry name" value="MJ0042_CXXC"/>
    <property type="match status" value="1"/>
</dbReference>
<dbReference type="eggNOG" id="ENOG5030APC">
    <property type="taxonomic scope" value="Bacteria"/>
</dbReference>
<evidence type="ECO:0000259" key="3">
    <source>
        <dbReference type="Pfam" id="PF13719"/>
    </source>
</evidence>
<feature type="compositionally biased region" description="Pro residues" evidence="1">
    <location>
        <begin position="147"/>
        <end position="157"/>
    </location>
</feature>
<protein>
    <submittedName>
        <fullName evidence="4">Putative membrane protein</fullName>
    </submittedName>
</protein>
<keyword evidence="2" id="KW-0472">Membrane</keyword>
<dbReference type="InterPro" id="IPR011723">
    <property type="entry name" value="Znf/thioredoxin_put"/>
</dbReference>
<keyword evidence="2" id="KW-1133">Transmembrane helix</keyword>
<evidence type="ECO:0000313" key="5">
    <source>
        <dbReference type="Proteomes" id="UP000000366"/>
    </source>
</evidence>
<keyword evidence="2" id="KW-0812">Transmembrane</keyword>
<reference evidence="4 5" key="1">
    <citation type="journal article" date="2007" name="J. Bacteriol.">
        <title>Whole-genome analysis of the methyl tert-butyl ether-degrading beta-proteobacterium Methylibium petroleiphilum PM1.</title>
        <authorList>
            <person name="Kane S.R."/>
            <person name="Chakicherla A.Y."/>
            <person name="Chain P.S.G."/>
            <person name="Schmidt R."/>
            <person name="Shin M.W."/>
            <person name="Legler T.C."/>
            <person name="Scow K.M."/>
            <person name="Larimer F.W."/>
            <person name="Lucas S.M."/>
            <person name="Richardson P.M."/>
            <person name="Hristova K.R."/>
        </authorList>
    </citation>
    <scope>NUCLEOTIDE SEQUENCE [LARGE SCALE GENOMIC DNA]</scope>
    <source>
        <strain evidence="5">ATCC BAA-1232 / LMG 22953 / PM1</strain>
    </source>
</reference>
<dbReference type="Pfam" id="PF11906">
    <property type="entry name" value="DUF3426"/>
    <property type="match status" value="1"/>
</dbReference>
<dbReference type="InterPro" id="IPR021834">
    <property type="entry name" value="DUF3426"/>
</dbReference>
<dbReference type="EMBL" id="CP000555">
    <property type="protein sequence ID" value="ABM96162.1"/>
    <property type="molecule type" value="Genomic_DNA"/>
</dbReference>
<dbReference type="Pfam" id="PF13719">
    <property type="entry name" value="Zn_ribbon_5"/>
    <property type="match status" value="1"/>
</dbReference>
<dbReference type="Proteomes" id="UP000000366">
    <property type="component" value="Chromosome"/>
</dbReference>